<comment type="catalytic activity">
    <reaction evidence="17">
        <text>(6S)-NADHX + ADP = AMP + phosphate + NADH + H(+)</text>
        <dbReference type="Rhea" id="RHEA:32223"/>
        <dbReference type="ChEBI" id="CHEBI:15378"/>
        <dbReference type="ChEBI" id="CHEBI:43474"/>
        <dbReference type="ChEBI" id="CHEBI:57945"/>
        <dbReference type="ChEBI" id="CHEBI:64074"/>
        <dbReference type="ChEBI" id="CHEBI:456215"/>
        <dbReference type="ChEBI" id="CHEBI:456216"/>
        <dbReference type="EC" id="4.2.1.136"/>
    </reaction>
</comment>
<evidence type="ECO:0000313" key="22">
    <source>
        <dbReference type="Proteomes" id="UP001597120"/>
    </source>
</evidence>
<dbReference type="SUPFAM" id="SSF64153">
    <property type="entry name" value="YjeF N-terminal domain-like"/>
    <property type="match status" value="1"/>
</dbReference>
<evidence type="ECO:0000256" key="17">
    <source>
        <dbReference type="ARBA" id="ARBA00048238"/>
    </source>
</evidence>
<dbReference type="PANTHER" id="PTHR13232:SF10">
    <property type="entry name" value="NAD(P)H-HYDRATE EPIMERASE"/>
    <property type="match status" value="1"/>
</dbReference>
<dbReference type="HAMAP" id="MF_01966">
    <property type="entry name" value="NADHX_epimerase"/>
    <property type="match status" value="1"/>
</dbReference>
<evidence type="ECO:0000259" key="20">
    <source>
        <dbReference type="PROSITE" id="PS51385"/>
    </source>
</evidence>
<evidence type="ECO:0000256" key="9">
    <source>
        <dbReference type="ARBA" id="ARBA00022723"/>
    </source>
</evidence>
<feature type="domain" description="YjeF C-terminal" evidence="19">
    <location>
        <begin position="233"/>
        <end position="283"/>
    </location>
</feature>
<evidence type="ECO:0000256" key="16">
    <source>
        <dbReference type="ARBA" id="ARBA00032624"/>
    </source>
</evidence>
<evidence type="ECO:0000256" key="18">
    <source>
        <dbReference type="ARBA" id="ARBA00049209"/>
    </source>
</evidence>
<dbReference type="Gene3D" id="3.40.50.10260">
    <property type="entry name" value="YjeF N-terminal domain"/>
    <property type="match status" value="1"/>
</dbReference>
<dbReference type="Pfam" id="PF03853">
    <property type="entry name" value="YjeF_N"/>
    <property type="match status" value="1"/>
</dbReference>
<name>A0ABW3D6C5_9BACL</name>
<comment type="similarity">
    <text evidence="5">In the C-terminal section; belongs to the NnrD/CARKD family.</text>
</comment>
<comment type="catalytic activity">
    <reaction evidence="18">
        <text>(6S)-NADPHX + ADP = AMP + phosphate + NADPH + H(+)</text>
        <dbReference type="Rhea" id="RHEA:32235"/>
        <dbReference type="ChEBI" id="CHEBI:15378"/>
        <dbReference type="ChEBI" id="CHEBI:43474"/>
        <dbReference type="ChEBI" id="CHEBI:57783"/>
        <dbReference type="ChEBI" id="CHEBI:64076"/>
        <dbReference type="ChEBI" id="CHEBI:456215"/>
        <dbReference type="ChEBI" id="CHEBI:456216"/>
        <dbReference type="EC" id="4.2.1.136"/>
    </reaction>
</comment>
<dbReference type="InterPro" id="IPR032976">
    <property type="entry name" value="YJEFN_prot_NAXE-like"/>
</dbReference>
<evidence type="ECO:0000256" key="13">
    <source>
        <dbReference type="ARBA" id="ARBA00023027"/>
    </source>
</evidence>
<comment type="cofactor">
    <cofactor evidence="3">
        <name>K(+)</name>
        <dbReference type="ChEBI" id="CHEBI:29103"/>
    </cofactor>
</comment>
<evidence type="ECO:0000256" key="6">
    <source>
        <dbReference type="ARBA" id="ARBA00012228"/>
    </source>
</evidence>
<protein>
    <recommendedName>
        <fullName evidence="8">Bifunctional NAD(P)H-hydrate repair enzyme Nnr</fullName>
        <ecNumber evidence="7">4.2.1.136</ecNumber>
        <ecNumber evidence="6">5.1.99.6</ecNumber>
    </recommendedName>
    <alternativeName>
        <fullName evidence="16">Nicotinamide nucleotide repair protein</fullName>
    </alternativeName>
</protein>
<dbReference type="PANTHER" id="PTHR13232">
    <property type="entry name" value="NAD(P)H-HYDRATE EPIMERASE"/>
    <property type="match status" value="1"/>
</dbReference>
<dbReference type="InterPro" id="IPR004443">
    <property type="entry name" value="YjeF_N_dom"/>
</dbReference>
<dbReference type="Gene3D" id="3.40.1190.20">
    <property type="match status" value="1"/>
</dbReference>
<dbReference type="GO" id="GO:0052856">
    <property type="term" value="F:NAD(P)HX epimerase activity"/>
    <property type="evidence" value="ECO:0007669"/>
    <property type="project" value="UniProtKB-EC"/>
</dbReference>
<dbReference type="InterPro" id="IPR029056">
    <property type="entry name" value="Ribokinase-like"/>
</dbReference>
<dbReference type="EC" id="5.1.99.6" evidence="6"/>
<evidence type="ECO:0000256" key="10">
    <source>
        <dbReference type="ARBA" id="ARBA00022741"/>
    </source>
</evidence>
<comment type="catalytic activity">
    <reaction evidence="1">
        <text>(6R)-NADHX = (6S)-NADHX</text>
        <dbReference type="Rhea" id="RHEA:32215"/>
        <dbReference type="ChEBI" id="CHEBI:64074"/>
        <dbReference type="ChEBI" id="CHEBI:64075"/>
        <dbReference type="EC" id="5.1.99.6"/>
    </reaction>
</comment>
<organism evidence="21 22">
    <name type="scientific">Paenibacillus residui</name>
    <dbReference type="NCBI Taxonomy" id="629724"/>
    <lineage>
        <taxon>Bacteria</taxon>
        <taxon>Bacillati</taxon>
        <taxon>Bacillota</taxon>
        <taxon>Bacilli</taxon>
        <taxon>Bacillales</taxon>
        <taxon>Paenibacillaceae</taxon>
        <taxon>Paenibacillus</taxon>
    </lineage>
</organism>
<comment type="catalytic activity">
    <reaction evidence="2">
        <text>(6R)-NADPHX = (6S)-NADPHX</text>
        <dbReference type="Rhea" id="RHEA:32227"/>
        <dbReference type="ChEBI" id="CHEBI:64076"/>
        <dbReference type="ChEBI" id="CHEBI:64077"/>
        <dbReference type="EC" id="5.1.99.6"/>
    </reaction>
</comment>
<keyword evidence="10" id="KW-0547">Nucleotide-binding</keyword>
<evidence type="ECO:0000256" key="8">
    <source>
        <dbReference type="ARBA" id="ARBA00018591"/>
    </source>
</evidence>
<reference evidence="22" key="1">
    <citation type="journal article" date="2019" name="Int. J. Syst. Evol. Microbiol.">
        <title>The Global Catalogue of Microorganisms (GCM) 10K type strain sequencing project: providing services to taxonomists for standard genome sequencing and annotation.</title>
        <authorList>
            <consortium name="The Broad Institute Genomics Platform"/>
            <consortium name="The Broad Institute Genome Sequencing Center for Infectious Disease"/>
            <person name="Wu L."/>
            <person name="Ma J."/>
        </authorList>
    </citation>
    <scope>NUCLEOTIDE SEQUENCE [LARGE SCALE GENOMIC DNA]</scope>
    <source>
        <strain evidence="22">CCUG 57263</strain>
    </source>
</reference>
<dbReference type="Proteomes" id="UP001597120">
    <property type="component" value="Unassembled WGS sequence"/>
</dbReference>
<keyword evidence="9" id="KW-0479">Metal-binding</keyword>
<dbReference type="RefSeq" id="WP_379285687.1">
    <property type="nucleotide sequence ID" value="NZ_JBHTIU010000006.1"/>
</dbReference>
<comment type="function">
    <text evidence="15">Bifunctional enzyme that catalyzes the epimerization of the S- and R-forms of NAD(P)HX and the dehydration of the S-form of NAD(P)HX at the expense of ADP, which is converted to AMP. This allows the repair of both epimers of NAD(P)HX, a damaged form of NAD(P)H that is a result of enzymatic or heat-dependent hydration.</text>
</comment>
<keyword evidence="12" id="KW-0630">Potassium</keyword>
<dbReference type="InterPro" id="IPR000631">
    <property type="entry name" value="CARKD"/>
</dbReference>
<dbReference type="EC" id="4.2.1.136" evidence="7"/>
<evidence type="ECO:0000256" key="11">
    <source>
        <dbReference type="ARBA" id="ARBA00022857"/>
    </source>
</evidence>
<dbReference type="EMBL" id="JBHTIU010000006">
    <property type="protein sequence ID" value="MFD0867888.1"/>
    <property type="molecule type" value="Genomic_DNA"/>
</dbReference>
<dbReference type="PROSITE" id="PS51385">
    <property type="entry name" value="YJEF_N"/>
    <property type="match status" value="1"/>
</dbReference>
<dbReference type="PROSITE" id="PS51383">
    <property type="entry name" value="YJEF_C_3"/>
    <property type="match status" value="1"/>
</dbReference>
<comment type="similarity">
    <text evidence="4">In the N-terminal section; belongs to the NnrE/AIBP family.</text>
</comment>
<evidence type="ECO:0000256" key="1">
    <source>
        <dbReference type="ARBA" id="ARBA00000013"/>
    </source>
</evidence>
<feature type="domain" description="YjeF N-terminal" evidence="20">
    <location>
        <begin position="9"/>
        <end position="218"/>
    </location>
</feature>
<keyword evidence="22" id="KW-1185">Reference proteome</keyword>
<proteinExistence type="inferred from homology"/>
<evidence type="ECO:0000256" key="5">
    <source>
        <dbReference type="ARBA" id="ARBA00009524"/>
    </source>
</evidence>
<accession>A0ABW3D6C5</accession>
<sequence>MYVVTSEEMRRLDGHTIQRIGLPALVLMENAGRAVAEEVLAVSRESAAKRRQRWLVLAGKGNNGGDGLVAARHLIESGLDIDITLAEPAGLFSADMAVQHEIIGKLGIPMFNYKPGEIRWEVYDGVIDALLGTGTRGAPREPYAGLIREANASGLPIVAIDIPSGLDADTGMTHDPCICAVRTVALAFLKRGLVQPPGTGAAGRVVVRSIGIPVRLAEEQGIRTLLLDERTLSERLALDPRRGRPEDSHKGTFGHVLIAAGSLRMAGAGLLCANAALRAGCGL</sequence>
<evidence type="ECO:0000313" key="21">
    <source>
        <dbReference type="EMBL" id="MFD0867888.1"/>
    </source>
</evidence>
<keyword evidence="13" id="KW-0520">NAD</keyword>
<evidence type="ECO:0000256" key="14">
    <source>
        <dbReference type="ARBA" id="ARBA00023235"/>
    </source>
</evidence>
<evidence type="ECO:0000259" key="19">
    <source>
        <dbReference type="PROSITE" id="PS51383"/>
    </source>
</evidence>
<evidence type="ECO:0000256" key="15">
    <source>
        <dbReference type="ARBA" id="ARBA00025153"/>
    </source>
</evidence>
<keyword evidence="14 21" id="KW-0413">Isomerase</keyword>
<evidence type="ECO:0000256" key="7">
    <source>
        <dbReference type="ARBA" id="ARBA00013129"/>
    </source>
</evidence>
<evidence type="ECO:0000256" key="12">
    <source>
        <dbReference type="ARBA" id="ARBA00022958"/>
    </source>
</evidence>
<comment type="caution">
    <text evidence="21">The sequence shown here is derived from an EMBL/GenBank/DDBJ whole genome shotgun (WGS) entry which is preliminary data.</text>
</comment>
<dbReference type="SUPFAM" id="SSF53613">
    <property type="entry name" value="Ribokinase-like"/>
    <property type="match status" value="1"/>
</dbReference>
<keyword evidence="11" id="KW-0521">NADP</keyword>
<feature type="non-terminal residue" evidence="21">
    <location>
        <position position="283"/>
    </location>
</feature>
<dbReference type="InterPro" id="IPR036652">
    <property type="entry name" value="YjeF_N_dom_sf"/>
</dbReference>
<evidence type="ECO:0000256" key="3">
    <source>
        <dbReference type="ARBA" id="ARBA00001958"/>
    </source>
</evidence>
<gene>
    <name evidence="21" type="ORF">ACFQ03_01825</name>
</gene>
<evidence type="ECO:0000256" key="4">
    <source>
        <dbReference type="ARBA" id="ARBA00006001"/>
    </source>
</evidence>
<dbReference type="NCBIfam" id="TIGR00197">
    <property type="entry name" value="yjeF_nterm"/>
    <property type="match status" value="1"/>
</dbReference>
<evidence type="ECO:0000256" key="2">
    <source>
        <dbReference type="ARBA" id="ARBA00000909"/>
    </source>
</evidence>